<evidence type="ECO:0000313" key="10">
    <source>
        <dbReference type="Proteomes" id="UP000007812"/>
    </source>
</evidence>
<dbReference type="AlphaFoldDB" id="F4G381"/>
<gene>
    <name evidence="9" type="ordered locus">Mcup_1174</name>
</gene>
<evidence type="ECO:0000256" key="5">
    <source>
        <dbReference type="ARBA" id="ARBA00022989"/>
    </source>
</evidence>
<dbReference type="GeneID" id="10493365"/>
<evidence type="ECO:0000259" key="8">
    <source>
        <dbReference type="Pfam" id="PF00924"/>
    </source>
</evidence>
<name>F4G381_METCR</name>
<keyword evidence="4 7" id="KW-0812">Transmembrane</keyword>
<dbReference type="RefSeq" id="WP_013737777.1">
    <property type="nucleotide sequence ID" value="NC_015435.1"/>
</dbReference>
<dbReference type="PANTHER" id="PTHR30221:SF20">
    <property type="entry name" value="SMALL-CONDUCTANCE MECHANOSENSITIVE CHANNEL"/>
    <property type="match status" value="1"/>
</dbReference>
<sequence>MNYLLYLEALVIVISSILIARVLSVLVRRRLHGELPAHTTQSISKAIYYIVIAIGLATAVGIAGIDVTSLLIAGGVVSIILGLALQSTLSNFFAGLLIAVERPFKVGDWIRYQDNVGLVTDIGIMSTTIYTWEGQFIRVPNNLVFTSLLTNFSRSIVRLVRVQFTVFQENDITKVVQSVTDKLNQQWFVLVEPKVVVFPVSFSENGVTLEARAWTSQNTWFDLFSNMPKLIDEALKEINVKYAYKKLILESQPKT</sequence>
<protein>
    <submittedName>
        <fullName evidence="9">MscS mechanosensitive ion channel</fullName>
    </submittedName>
</protein>
<dbReference type="EMBL" id="CP002656">
    <property type="protein sequence ID" value="AEB95279.1"/>
    <property type="molecule type" value="Genomic_DNA"/>
</dbReference>
<dbReference type="SUPFAM" id="SSF82689">
    <property type="entry name" value="Mechanosensitive channel protein MscS (YggB), C-terminal domain"/>
    <property type="match status" value="1"/>
</dbReference>
<comment type="subcellular location">
    <subcellularLocation>
        <location evidence="1">Cell membrane</location>
        <topology evidence="1">Multi-pass membrane protein</topology>
    </subcellularLocation>
</comment>
<evidence type="ECO:0000256" key="4">
    <source>
        <dbReference type="ARBA" id="ARBA00022692"/>
    </source>
</evidence>
<dbReference type="STRING" id="1006006.Mcup_1174"/>
<dbReference type="Gene3D" id="3.30.70.100">
    <property type="match status" value="1"/>
</dbReference>
<dbReference type="GO" id="GO:0008381">
    <property type="term" value="F:mechanosensitive monoatomic ion channel activity"/>
    <property type="evidence" value="ECO:0007669"/>
    <property type="project" value="InterPro"/>
</dbReference>
<dbReference type="Pfam" id="PF00924">
    <property type="entry name" value="MS_channel_2nd"/>
    <property type="match status" value="1"/>
</dbReference>
<dbReference type="KEGG" id="mcn:Mcup_1174"/>
<evidence type="ECO:0000256" key="3">
    <source>
        <dbReference type="ARBA" id="ARBA00022475"/>
    </source>
</evidence>
<comment type="similarity">
    <text evidence="2">Belongs to the MscS (TC 1.A.23) family.</text>
</comment>
<keyword evidence="6 7" id="KW-0472">Membrane</keyword>
<dbReference type="InterPro" id="IPR011066">
    <property type="entry name" value="MscS_channel_C_sf"/>
</dbReference>
<dbReference type="InterPro" id="IPR010920">
    <property type="entry name" value="LSM_dom_sf"/>
</dbReference>
<evidence type="ECO:0000256" key="2">
    <source>
        <dbReference type="ARBA" id="ARBA00008017"/>
    </source>
</evidence>
<dbReference type="InterPro" id="IPR011014">
    <property type="entry name" value="MscS_channel_TM-2"/>
</dbReference>
<dbReference type="InterPro" id="IPR023408">
    <property type="entry name" value="MscS_beta-dom_sf"/>
</dbReference>
<dbReference type="PANTHER" id="PTHR30221">
    <property type="entry name" value="SMALL-CONDUCTANCE MECHANOSENSITIVE CHANNEL"/>
    <property type="match status" value="1"/>
</dbReference>
<dbReference type="HOGENOM" id="CLU_037945_1_0_2"/>
<evidence type="ECO:0000256" key="6">
    <source>
        <dbReference type="ARBA" id="ARBA00023136"/>
    </source>
</evidence>
<keyword evidence="3" id="KW-1003">Cell membrane</keyword>
<feature type="transmembrane region" description="Helical" evidence="7">
    <location>
        <begin position="6"/>
        <end position="26"/>
    </location>
</feature>
<feature type="domain" description="Mechanosensitive ion channel MscS" evidence="8">
    <location>
        <begin position="88"/>
        <end position="154"/>
    </location>
</feature>
<dbReference type="SUPFAM" id="SSF50182">
    <property type="entry name" value="Sm-like ribonucleoproteins"/>
    <property type="match status" value="1"/>
</dbReference>
<keyword evidence="5 7" id="KW-1133">Transmembrane helix</keyword>
<dbReference type="Proteomes" id="UP000007812">
    <property type="component" value="Chromosome"/>
</dbReference>
<dbReference type="eggNOG" id="arCOG01568">
    <property type="taxonomic scope" value="Archaea"/>
</dbReference>
<feature type="transmembrane region" description="Helical" evidence="7">
    <location>
        <begin position="46"/>
        <end position="65"/>
    </location>
</feature>
<dbReference type="PATRIC" id="fig|1006006.8.peg.1170"/>
<dbReference type="InterPro" id="IPR045275">
    <property type="entry name" value="MscS_archaea/bacteria_type"/>
</dbReference>
<dbReference type="SUPFAM" id="SSF82861">
    <property type="entry name" value="Mechanosensitive channel protein MscS (YggB), transmembrane region"/>
    <property type="match status" value="1"/>
</dbReference>
<accession>F4G381</accession>
<dbReference type="Gene3D" id="2.30.30.60">
    <property type="match status" value="1"/>
</dbReference>
<feature type="transmembrane region" description="Helical" evidence="7">
    <location>
        <begin position="71"/>
        <end position="100"/>
    </location>
</feature>
<evidence type="ECO:0000256" key="7">
    <source>
        <dbReference type="SAM" id="Phobius"/>
    </source>
</evidence>
<dbReference type="Gene3D" id="1.10.287.1260">
    <property type="match status" value="1"/>
</dbReference>
<proteinExistence type="inferred from homology"/>
<dbReference type="GO" id="GO:0005886">
    <property type="term" value="C:plasma membrane"/>
    <property type="evidence" value="ECO:0007669"/>
    <property type="project" value="UniProtKB-SubCell"/>
</dbReference>
<dbReference type="InterPro" id="IPR006685">
    <property type="entry name" value="MscS_channel_2nd"/>
</dbReference>
<evidence type="ECO:0000313" key="9">
    <source>
        <dbReference type="EMBL" id="AEB95279.1"/>
    </source>
</evidence>
<evidence type="ECO:0000256" key="1">
    <source>
        <dbReference type="ARBA" id="ARBA00004651"/>
    </source>
</evidence>
<reference evidence="9 10" key="1">
    <citation type="journal article" date="2011" name="J. Bacteriol.">
        <title>Complete genome sequence of Metallosphaera cuprina, a metal sulfide-oxidizing archaeon from a hot spring.</title>
        <authorList>
            <person name="Liu L.J."/>
            <person name="You X.Y."/>
            <person name="Zheng H."/>
            <person name="Wang S."/>
            <person name="Jiang C.Y."/>
            <person name="Liu S.J."/>
        </authorList>
    </citation>
    <scope>NUCLEOTIDE SEQUENCE [LARGE SCALE GENOMIC DNA]</scope>
    <source>
        <strain evidence="9 10">Ar-4</strain>
    </source>
</reference>
<keyword evidence="10" id="KW-1185">Reference proteome</keyword>
<organism evidence="9 10">
    <name type="scientific">Metallosphaera cuprina (strain Ar-4)</name>
    <dbReference type="NCBI Taxonomy" id="1006006"/>
    <lineage>
        <taxon>Archaea</taxon>
        <taxon>Thermoproteota</taxon>
        <taxon>Thermoprotei</taxon>
        <taxon>Sulfolobales</taxon>
        <taxon>Sulfolobaceae</taxon>
        <taxon>Metallosphaera</taxon>
    </lineage>
</organism>